<evidence type="ECO:0000313" key="3">
    <source>
        <dbReference type="EMBL" id="KJH51207.1"/>
    </source>
</evidence>
<dbReference type="InterPro" id="IPR003677">
    <property type="entry name" value="ANIS5_cation-bd"/>
</dbReference>
<keyword evidence="4" id="KW-1185">Reference proteome</keyword>
<reference evidence="3 4" key="1">
    <citation type="submission" date="2013-11" db="EMBL/GenBank/DDBJ databases">
        <title>Draft genome of the bovine lungworm Dictyocaulus viviparus.</title>
        <authorList>
            <person name="Mitreva M."/>
        </authorList>
    </citation>
    <scope>NUCLEOTIDE SEQUENCE [LARGE SCALE GENOMIC DNA]</scope>
    <source>
        <strain evidence="3 4">HannoverDv2000</strain>
    </source>
</reference>
<evidence type="ECO:0000256" key="1">
    <source>
        <dbReference type="SAM" id="SignalP"/>
    </source>
</evidence>
<evidence type="ECO:0000259" key="2">
    <source>
        <dbReference type="Pfam" id="PF02520"/>
    </source>
</evidence>
<protein>
    <recommendedName>
        <fullName evidence="2">SXP/RAL-2 family protein Ani s 5-like cation-binding domain-containing protein</fullName>
    </recommendedName>
</protein>
<dbReference type="Proteomes" id="UP000053766">
    <property type="component" value="Unassembled WGS sequence"/>
</dbReference>
<dbReference type="PANTHER" id="PTHR21593:SF36">
    <property type="entry name" value="DUF148 DOMAIN-CONTAINING PROTEIN-RELATED"/>
    <property type="match status" value="1"/>
</dbReference>
<dbReference type="PROSITE" id="PS51257">
    <property type="entry name" value="PROKAR_LIPOPROTEIN"/>
    <property type="match status" value="1"/>
</dbReference>
<accession>A0A0D8Y4V9</accession>
<sequence length="147" mass="16071">MLKIVALVSFVAVSCIAQGPQDVPPFLQRAPMTKQKEFERLMMNVGSMTDSQIDKLVMDWIGKQSPTIQSDFKSFMNEVKAAQAQGEAAHKAAIEKFSPEARAADAKLTAIAADPLKTSQQKGAEIDAFLRSLSPTVRMEIENAMRG</sequence>
<feature type="signal peptide" evidence="1">
    <location>
        <begin position="1"/>
        <end position="17"/>
    </location>
</feature>
<dbReference type="AlphaFoldDB" id="A0A0D8Y4V9"/>
<dbReference type="OrthoDB" id="5813646at2759"/>
<feature type="chain" id="PRO_5002336195" description="SXP/RAL-2 family protein Ani s 5-like cation-binding domain-containing protein" evidence="1">
    <location>
        <begin position="18"/>
        <end position="147"/>
    </location>
</feature>
<gene>
    <name evidence="3" type="ORF">DICVIV_02572</name>
</gene>
<keyword evidence="1" id="KW-0732">Signal</keyword>
<reference evidence="4" key="2">
    <citation type="journal article" date="2016" name="Sci. Rep.">
        <title>Dictyocaulus viviparus genome, variome and transcriptome elucidate lungworm biology and support future intervention.</title>
        <authorList>
            <person name="McNulty S.N."/>
            <person name="Strube C."/>
            <person name="Rosa B.A."/>
            <person name="Martin J.C."/>
            <person name="Tyagi R."/>
            <person name="Choi Y.J."/>
            <person name="Wang Q."/>
            <person name="Hallsworth Pepin K."/>
            <person name="Zhang X."/>
            <person name="Ozersky P."/>
            <person name="Wilson R.K."/>
            <person name="Sternberg P.W."/>
            <person name="Gasser R.B."/>
            <person name="Mitreva M."/>
        </authorList>
    </citation>
    <scope>NUCLEOTIDE SEQUENCE [LARGE SCALE GENOMIC DNA]</scope>
    <source>
        <strain evidence="4">HannoverDv2000</strain>
    </source>
</reference>
<organism evidence="3 4">
    <name type="scientific">Dictyocaulus viviparus</name>
    <name type="common">Bovine lungworm</name>
    <dbReference type="NCBI Taxonomy" id="29172"/>
    <lineage>
        <taxon>Eukaryota</taxon>
        <taxon>Metazoa</taxon>
        <taxon>Ecdysozoa</taxon>
        <taxon>Nematoda</taxon>
        <taxon>Chromadorea</taxon>
        <taxon>Rhabditida</taxon>
        <taxon>Rhabditina</taxon>
        <taxon>Rhabditomorpha</taxon>
        <taxon>Strongyloidea</taxon>
        <taxon>Metastrongylidae</taxon>
        <taxon>Dictyocaulus</taxon>
    </lineage>
</organism>
<dbReference type="PANTHER" id="PTHR21593">
    <property type="entry name" value="PRION-LIKE- Q/N-RICH -DOMAIN-BEARING PROTEIN PROTEIN"/>
    <property type="match status" value="1"/>
</dbReference>
<feature type="domain" description="SXP/RAL-2 family protein Ani s 5-like cation-binding" evidence="2">
    <location>
        <begin position="34"/>
        <end position="134"/>
    </location>
</feature>
<dbReference type="InterPro" id="IPR052823">
    <property type="entry name" value="SXP/RAL-2_related"/>
</dbReference>
<dbReference type="EMBL" id="KN716188">
    <property type="protein sequence ID" value="KJH51207.1"/>
    <property type="molecule type" value="Genomic_DNA"/>
</dbReference>
<dbReference type="Pfam" id="PF02520">
    <property type="entry name" value="ANIS5_cation-bd"/>
    <property type="match status" value="1"/>
</dbReference>
<evidence type="ECO:0000313" key="4">
    <source>
        <dbReference type="Proteomes" id="UP000053766"/>
    </source>
</evidence>
<name>A0A0D8Y4V9_DICVI</name>
<proteinExistence type="predicted"/>